<accession>A0A1I6G8M7</accession>
<dbReference type="PROSITE" id="PS51257">
    <property type="entry name" value="PROKAR_LIPOPROTEIN"/>
    <property type="match status" value="1"/>
</dbReference>
<evidence type="ECO:0000313" key="3">
    <source>
        <dbReference type="Proteomes" id="UP000199424"/>
    </source>
</evidence>
<dbReference type="EMBL" id="FOYU01000001">
    <property type="protein sequence ID" value="SFR38481.1"/>
    <property type="molecule type" value="Genomic_DNA"/>
</dbReference>
<dbReference type="Gene3D" id="3.30.310.170">
    <property type="entry name" value="Outer membrane protein assembly factor BamC"/>
    <property type="match status" value="1"/>
</dbReference>
<feature type="signal peptide" evidence="1">
    <location>
        <begin position="1"/>
        <end position="18"/>
    </location>
</feature>
<proteinExistence type="predicted"/>
<dbReference type="InterPro" id="IPR010653">
    <property type="entry name" value="NlpB/DapX"/>
</dbReference>
<sequence>MRVNLLVLAGAATVLASACTFTPKQQAEGKFEYTDLTAESAIQPAPNKQLPEPTNRYTVPDVQGSGPIGTAVPILAPKLVWPVADGSRVEEAEDQVRVYFDELDGMSDIEQYVWQGALQALRMRNIAVTEQVDRKLIQTDWVTETFVYGEDEEEVNIRRRFELKFDTAEHGRTTAVSSAVVERDLSAVDTVEIENSYLQFRDRDAATSVLNMVVSEIAMTQQTGVADLDDEGAVLVDMGFDEDGYASFIMGASFSYTWALMQDVLPELGFEVDDFNRENGRYYVTYEFEESFWGGSSEGKLDLSEGAYEVKVTGDAKRTSITIFRDRTPLSADEVMQIFAPFAAEIRTQSGI</sequence>
<gene>
    <name evidence="2" type="ORF">SAMN04488070_0293</name>
</gene>
<feature type="chain" id="PRO_5011590257" evidence="1">
    <location>
        <begin position="19"/>
        <end position="352"/>
    </location>
</feature>
<name>A0A1I6G8M7_9GAMM</name>
<dbReference type="Gene3D" id="3.30.530.50">
    <property type="match status" value="1"/>
</dbReference>
<protein>
    <submittedName>
        <fullName evidence="2">Outer membrane protein assembly factor BamC</fullName>
    </submittedName>
</protein>
<dbReference type="RefSeq" id="WP_092854582.1">
    <property type="nucleotide sequence ID" value="NZ_FOYU01000001.1"/>
</dbReference>
<reference evidence="3" key="1">
    <citation type="submission" date="2016-10" db="EMBL/GenBank/DDBJ databases">
        <authorList>
            <person name="Varghese N."/>
            <person name="Submissions S."/>
        </authorList>
    </citation>
    <scope>NUCLEOTIDE SEQUENCE [LARGE SCALE GENOMIC DNA]</scope>
    <source>
        <strain evidence="3">CGMCC 1.7285</strain>
    </source>
</reference>
<keyword evidence="1" id="KW-0732">Signal</keyword>
<evidence type="ECO:0000256" key="1">
    <source>
        <dbReference type="SAM" id="SignalP"/>
    </source>
</evidence>
<organism evidence="2 3">
    <name type="scientific">Pseudidiomarina maritima</name>
    <dbReference type="NCBI Taxonomy" id="519453"/>
    <lineage>
        <taxon>Bacteria</taxon>
        <taxon>Pseudomonadati</taxon>
        <taxon>Pseudomonadota</taxon>
        <taxon>Gammaproteobacteria</taxon>
        <taxon>Alteromonadales</taxon>
        <taxon>Idiomarinaceae</taxon>
        <taxon>Pseudidiomarina</taxon>
    </lineage>
</organism>
<keyword evidence="3" id="KW-1185">Reference proteome</keyword>
<dbReference type="Proteomes" id="UP000199424">
    <property type="component" value="Unassembled WGS sequence"/>
</dbReference>
<dbReference type="InterPro" id="IPR042268">
    <property type="entry name" value="BamC_C"/>
</dbReference>
<evidence type="ECO:0000313" key="2">
    <source>
        <dbReference type="EMBL" id="SFR38481.1"/>
    </source>
</evidence>
<dbReference type="Pfam" id="PF06804">
    <property type="entry name" value="Lipoprotein_18"/>
    <property type="match status" value="1"/>
</dbReference>
<dbReference type="AlphaFoldDB" id="A0A1I6G8M7"/>